<dbReference type="Proteomes" id="UP001159405">
    <property type="component" value="Unassembled WGS sequence"/>
</dbReference>
<dbReference type="EMBL" id="CALNXK010000070">
    <property type="protein sequence ID" value="CAH3142987.1"/>
    <property type="molecule type" value="Genomic_DNA"/>
</dbReference>
<dbReference type="InterPro" id="IPR037523">
    <property type="entry name" value="VOC_core"/>
</dbReference>
<dbReference type="InterPro" id="IPR004360">
    <property type="entry name" value="Glyas_Fos-R_dOase_dom"/>
</dbReference>
<evidence type="ECO:0000313" key="2">
    <source>
        <dbReference type="EMBL" id="CAH3142987.1"/>
    </source>
</evidence>
<comment type="caution">
    <text evidence="2">The sequence shown here is derived from an EMBL/GenBank/DDBJ whole genome shotgun (WGS) entry which is preliminary data.</text>
</comment>
<gene>
    <name evidence="2" type="ORF">PLOB_00043168</name>
</gene>
<keyword evidence="3" id="KW-1185">Reference proteome</keyword>
<proteinExistence type="predicted"/>
<feature type="domain" description="VOC" evidence="1">
    <location>
        <begin position="4"/>
        <end position="131"/>
    </location>
</feature>
<dbReference type="Pfam" id="PF00903">
    <property type="entry name" value="Glyoxalase"/>
    <property type="match status" value="1"/>
</dbReference>
<reference evidence="2 3" key="1">
    <citation type="submission" date="2022-05" db="EMBL/GenBank/DDBJ databases">
        <authorList>
            <consortium name="Genoscope - CEA"/>
            <person name="William W."/>
        </authorList>
    </citation>
    <scope>NUCLEOTIDE SEQUENCE [LARGE SCALE GENOMIC DNA]</scope>
</reference>
<dbReference type="Gene3D" id="3.10.180.10">
    <property type="entry name" value="2,3-Dihydroxybiphenyl 1,2-Dioxygenase, domain 1"/>
    <property type="match status" value="1"/>
</dbReference>
<organism evidence="2 3">
    <name type="scientific">Porites lobata</name>
    <dbReference type="NCBI Taxonomy" id="104759"/>
    <lineage>
        <taxon>Eukaryota</taxon>
        <taxon>Metazoa</taxon>
        <taxon>Cnidaria</taxon>
        <taxon>Anthozoa</taxon>
        <taxon>Hexacorallia</taxon>
        <taxon>Scleractinia</taxon>
        <taxon>Fungiina</taxon>
        <taxon>Poritidae</taxon>
        <taxon>Porites</taxon>
    </lineage>
</organism>
<evidence type="ECO:0000313" key="3">
    <source>
        <dbReference type="Proteomes" id="UP001159405"/>
    </source>
</evidence>
<sequence length="140" mass="16002">MKLAFPRLHVDASAVAGLIEWYCNRLGMSVIKEIKSEKELIHWVGYQNASQSAVVEFRSSLKQSTPPKYYKPHPSSDVYWKIGLSLADVDTARSKLVRQDVEVTSSRQFRDIGYMCHLSDPFGFSLQLLQHDFKSNFSSE</sequence>
<name>A0ABN8PGM6_9CNID</name>
<dbReference type="SUPFAM" id="SSF54593">
    <property type="entry name" value="Glyoxalase/Bleomycin resistance protein/Dihydroxybiphenyl dioxygenase"/>
    <property type="match status" value="1"/>
</dbReference>
<evidence type="ECO:0000259" key="1">
    <source>
        <dbReference type="PROSITE" id="PS51819"/>
    </source>
</evidence>
<dbReference type="InterPro" id="IPR029068">
    <property type="entry name" value="Glyas_Bleomycin-R_OHBP_Dase"/>
</dbReference>
<dbReference type="PROSITE" id="PS51819">
    <property type="entry name" value="VOC"/>
    <property type="match status" value="1"/>
</dbReference>
<protein>
    <recommendedName>
        <fullName evidence="1">VOC domain-containing protein</fullName>
    </recommendedName>
</protein>
<accession>A0ABN8PGM6</accession>